<sequence>MDVRASRARVYNKRRAMLAKRTEGKFRGCGPARNCCWSKFNLSSDFRKNDQVRNITPRNDFNIKYEFEAVLREPIFDSLIGSVSVTKPHCDRRSTPIHLYAYTCIIYVQEGASGGAAASKKVQQQYLSIRCTRCYIYIYVSSQRPRLCIYVYSYEYLVTVCIRVATVRVYVSACSGHGHLINSAVVRTSG</sequence>
<evidence type="ECO:0000313" key="2">
    <source>
        <dbReference type="Proteomes" id="UP000479190"/>
    </source>
</evidence>
<name>A0A6H5ICD5_9HYME</name>
<dbReference type="AlphaFoldDB" id="A0A6H5ICD5"/>
<gene>
    <name evidence="1" type="ORF">TBRA_LOCUS4449</name>
</gene>
<accession>A0A6H5ICD5</accession>
<dbReference type="Proteomes" id="UP000479190">
    <property type="component" value="Unassembled WGS sequence"/>
</dbReference>
<keyword evidence="2" id="KW-1185">Reference proteome</keyword>
<protein>
    <submittedName>
        <fullName evidence="1">Uncharacterized protein</fullName>
    </submittedName>
</protein>
<reference evidence="1 2" key="1">
    <citation type="submission" date="2020-02" db="EMBL/GenBank/DDBJ databases">
        <authorList>
            <person name="Ferguson B K."/>
        </authorList>
    </citation>
    <scope>NUCLEOTIDE SEQUENCE [LARGE SCALE GENOMIC DNA]</scope>
</reference>
<organism evidence="1 2">
    <name type="scientific">Trichogramma brassicae</name>
    <dbReference type="NCBI Taxonomy" id="86971"/>
    <lineage>
        <taxon>Eukaryota</taxon>
        <taxon>Metazoa</taxon>
        <taxon>Ecdysozoa</taxon>
        <taxon>Arthropoda</taxon>
        <taxon>Hexapoda</taxon>
        <taxon>Insecta</taxon>
        <taxon>Pterygota</taxon>
        <taxon>Neoptera</taxon>
        <taxon>Endopterygota</taxon>
        <taxon>Hymenoptera</taxon>
        <taxon>Apocrita</taxon>
        <taxon>Proctotrupomorpha</taxon>
        <taxon>Chalcidoidea</taxon>
        <taxon>Trichogrammatidae</taxon>
        <taxon>Trichogramma</taxon>
    </lineage>
</organism>
<proteinExistence type="predicted"/>
<evidence type="ECO:0000313" key="1">
    <source>
        <dbReference type="EMBL" id="CAB0032515.1"/>
    </source>
</evidence>
<dbReference type="EMBL" id="CADCXV010000680">
    <property type="protein sequence ID" value="CAB0032515.1"/>
    <property type="molecule type" value="Genomic_DNA"/>
</dbReference>